<feature type="non-terminal residue" evidence="1">
    <location>
        <position position="1"/>
    </location>
</feature>
<protein>
    <submittedName>
        <fullName evidence="1">Uncharacterized protein</fullName>
    </submittedName>
</protein>
<evidence type="ECO:0000313" key="1">
    <source>
        <dbReference type="EMBL" id="VAW78993.1"/>
    </source>
</evidence>
<accession>A0A3B0YSD0</accession>
<dbReference type="EMBL" id="UOFN01000105">
    <property type="protein sequence ID" value="VAW78993.1"/>
    <property type="molecule type" value="Genomic_DNA"/>
</dbReference>
<reference evidence="1" key="1">
    <citation type="submission" date="2018-06" db="EMBL/GenBank/DDBJ databases">
        <authorList>
            <person name="Zhirakovskaya E."/>
        </authorList>
    </citation>
    <scope>NUCLEOTIDE SEQUENCE</scope>
</reference>
<dbReference type="AlphaFoldDB" id="A0A3B0YSD0"/>
<sequence length="54" mass="6258">RKIAQSALEEFDRELAAVDRDTNPKVKGSGRNLVGMNLYYFEEEYNESDESDEK</sequence>
<proteinExistence type="predicted"/>
<gene>
    <name evidence="1" type="ORF">MNBD_GAMMA15-1527</name>
</gene>
<name>A0A3B0YSD0_9ZZZZ</name>
<dbReference type="Pfam" id="PF20112">
    <property type="entry name" value="DUF6502"/>
    <property type="match status" value="1"/>
</dbReference>
<organism evidence="1">
    <name type="scientific">hydrothermal vent metagenome</name>
    <dbReference type="NCBI Taxonomy" id="652676"/>
    <lineage>
        <taxon>unclassified sequences</taxon>
        <taxon>metagenomes</taxon>
        <taxon>ecological metagenomes</taxon>
    </lineage>
</organism>
<dbReference type="InterPro" id="IPR045445">
    <property type="entry name" value="DUF6502"/>
</dbReference>